<keyword evidence="1" id="KW-1133">Transmembrane helix</keyword>
<reference evidence="2" key="1">
    <citation type="submission" date="2018-06" db="EMBL/GenBank/DDBJ databases">
        <authorList>
            <person name="Zhirakovskaya E."/>
        </authorList>
    </citation>
    <scope>NUCLEOTIDE SEQUENCE</scope>
</reference>
<organism evidence="2">
    <name type="scientific">hydrothermal vent metagenome</name>
    <dbReference type="NCBI Taxonomy" id="652676"/>
    <lineage>
        <taxon>unclassified sequences</taxon>
        <taxon>metagenomes</taxon>
        <taxon>ecological metagenomes</taxon>
    </lineage>
</organism>
<keyword evidence="1" id="KW-0472">Membrane</keyword>
<proteinExistence type="predicted"/>
<evidence type="ECO:0000313" key="2">
    <source>
        <dbReference type="EMBL" id="VAX00580.1"/>
    </source>
</evidence>
<name>A0A3B1AQS0_9ZZZZ</name>
<protein>
    <submittedName>
        <fullName evidence="2">Uncharacterized protein</fullName>
    </submittedName>
</protein>
<feature type="transmembrane region" description="Helical" evidence="1">
    <location>
        <begin position="7"/>
        <end position="25"/>
    </location>
</feature>
<keyword evidence="1" id="KW-0812">Transmembrane</keyword>
<evidence type="ECO:0000256" key="1">
    <source>
        <dbReference type="SAM" id="Phobius"/>
    </source>
</evidence>
<dbReference type="EMBL" id="UOFU01000206">
    <property type="protein sequence ID" value="VAX00580.1"/>
    <property type="molecule type" value="Genomic_DNA"/>
</dbReference>
<sequence length="84" mass="9377">MKRFITIIMAAFLTLIIGAFVLIPINNLISYLADIQAESDNANTMAGFIFFVEWPLLLIIGGIFGNWLYKKYLTKTSNGQSKAS</sequence>
<gene>
    <name evidence="2" type="ORF">MNBD_GAMMA20-309</name>
</gene>
<feature type="transmembrane region" description="Helical" evidence="1">
    <location>
        <begin position="45"/>
        <end position="69"/>
    </location>
</feature>
<accession>A0A3B1AQS0</accession>
<dbReference type="AlphaFoldDB" id="A0A3B1AQS0"/>